<dbReference type="Proteomes" id="UP000836788">
    <property type="component" value="Chromosome 10"/>
</dbReference>
<dbReference type="Pfam" id="PF08547">
    <property type="entry name" value="CIA30"/>
    <property type="match status" value="1"/>
</dbReference>
<dbReference type="PANTHER" id="PTHR13194">
    <property type="entry name" value="COMPLEX I INTERMEDIATE-ASSOCIATED PROTEIN 30"/>
    <property type="match status" value="1"/>
</dbReference>
<dbReference type="GO" id="GO:0051082">
    <property type="term" value="F:unfolded protein binding"/>
    <property type="evidence" value="ECO:0007669"/>
    <property type="project" value="TreeGrafter"/>
</dbReference>
<proteinExistence type="inferred from homology"/>
<reference evidence="3" key="1">
    <citation type="submission" date="2022-02" db="EMBL/GenBank/DDBJ databases">
        <authorList>
            <person name="Giguere J D."/>
        </authorList>
    </citation>
    <scope>NUCLEOTIDE SEQUENCE</scope>
    <source>
        <strain evidence="3">CCAP 1055/1</strain>
    </source>
</reference>
<dbReference type="SUPFAM" id="SSF49785">
    <property type="entry name" value="Galactose-binding domain-like"/>
    <property type="match status" value="1"/>
</dbReference>
<comment type="similarity">
    <text evidence="1">Belongs to the CIA30 family.</text>
</comment>
<organism evidence="3">
    <name type="scientific">Phaeodactylum tricornutum</name>
    <name type="common">Diatom</name>
    <dbReference type="NCBI Taxonomy" id="2850"/>
    <lineage>
        <taxon>Eukaryota</taxon>
        <taxon>Sar</taxon>
        <taxon>Stramenopiles</taxon>
        <taxon>Ochrophyta</taxon>
        <taxon>Bacillariophyta</taxon>
        <taxon>Bacillariophyceae</taxon>
        <taxon>Bacillariophycidae</taxon>
        <taxon>Naviculales</taxon>
        <taxon>Phaeodactylaceae</taxon>
        <taxon>Phaeodactylum</taxon>
    </lineage>
</organism>
<name>A0A8J9S0T5_PHATR</name>
<evidence type="ECO:0000259" key="2">
    <source>
        <dbReference type="Pfam" id="PF08547"/>
    </source>
</evidence>
<dbReference type="InterPro" id="IPR013857">
    <property type="entry name" value="NADH-UbQ_OxRdtase-assoc_prot30"/>
</dbReference>
<sequence length="216" mass="23478">MGQAMRIAKYDRAANERNAVTALTMAGQALSWYRLDDGVMGGKSDTQQHVTEDGVLHFDGTINTEGGGFASIRTMLPPGVLPSTRTAAIRLRVLGDGKTYKLFLTDGTAGGPLSRSPSWQADIPTRNDGTWQDVRVPLDSLLPNFGGGVRRNPNEDKANYTFVAEEMNQIGLMLSLKLSNGEPNPKETFGEGIFPFSLRVHSVEPVDEPEEKPSNT</sequence>
<dbReference type="AlphaFoldDB" id="A0A8J9S0T5"/>
<dbReference type="PANTHER" id="PTHR13194:SF19">
    <property type="entry name" value="NAD(P)-BINDING ROSSMANN-FOLD SUPERFAMILY PROTEIN"/>
    <property type="match status" value="1"/>
</dbReference>
<gene>
    <name evidence="3" type="ORF">PTTT1_LOCUS7131</name>
</gene>
<evidence type="ECO:0000313" key="3">
    <source>
        <dbReference type="EMBL" id="CAG9278502.1"/>
    </source>
</evidence>
<dbReference type="InterPro" id="IPR008979">
    <property type="entry name" value="Galactose-bd-like_sf"/>
</dbReference>
<protein>
    <recommendedName>
        <fullName evidence="2">NADH:ubiquinone oxidoreductase intermediate-associated protein 30 domain-containing protein</fullName>
    </recommendedName>
</protein>
<dbReference type="InterPro" id="IPR039131">
    <property type="entry name" value="NDUFAF1"/>
</dbReference>
<accession>A0A8J9S0T5</accession>
<feature type="domain" description="NADH:ubiquinone oxidoreductase intermediate-associated protein 30" evidence="2">
    <location>
        <begin position="29"/>
        <end position="188"/>
    </location>
</feature>
<evidence type="ECO:0000256" key="1">
    <source>
        <dbReference type="ARBA" id="ARBA00007884"/>
    </source>
</evidence>
<dbReference type="GO" id="GO:0010257">
    <property type="term" value="P:NADH dehydrogenase complex assembly"/>
    <property type="evidence" value="ECO:0007669"/>
    <property type="project" value="TreeGrafter"/>
</dbReference>
<dbReference type="EMBL" id="OU594951">
    <property type="protein sequence ID" value="CAG9278502.1"/>
    <property type="molecule type" value="Genomic_DNA"/>
</dbReference>